<dbReference type="SUPFAM" id="SSF160443">
    <property type="entry name" value="SMR domain-like"/>
    <property type="match status" value="1"/>
</dbReference>
<reference evidence="3" key="2">
    <citation type="submission" date="2023-04" db="EMBL/GenBank/DDBJ databases">
        <authorList>
            <person name="Bruccoleri R.E."/>
            <person name="Oakeley E.J."/>
            <person name="Faust A.-M."/>
            <person name="Dessus-Babus S."/>
            <person name="Altorfer M."/>
            <person name="Burckhardt D."/>
            <person name="Oertli M."/>
            <person name="Naumann U."/>
            <person name="Petersen F."/>
            <person name="Wong J."/>
        </authorList>
    </citation>
    <scope>NUCLEOTIDE SEQUENCE</scope>
    <source>
        <strain evidence="3">GSM-AAB239-AS_SAM_17_03QT</strain>
        <tissue evidence="3">Leaf</tissue>
    </source>
</reference>
<dbReference type="InterPro" id="IPR036063">
    <property type="entry name" value="Smr_dom_sf"/>
</dbReference>
<comment type="caution">
    <text evidence="3">The sequence shown here is derived from an EMBL/GenBank/DDBJ whole genome shotgun (WGS) entry which is preliminary data.</text>
</comment>
<dbReference type="SMART" id="SM01162">
    <property type="entry name" value="DUF1771"/>
    <property type="match status" value="1"/>
</dbReference>
<dbReference type="Gene3D" id="3.30.1370.110">
    <property type="match status" value="1"/>
</dbReference>
<evidence type="ECO:0000313" key="3">
    <source>
        <dbReference type="EMBL" id="KAJ6839359.1"/>
    </source>
</evidence>
<evidence type="ECO:0000313" key="4">
    <source>
        <dbReference type="Proteomes" id="UP001140949"/>
    </source>
</evidence>
<dbReference type="InterPro" id="IPR009818">
    <property type="entry name" value="PAM2_motif"/>
</dbReference>
<reference evidence="3" key="1">
    <citation type="journal article" date="2023" name="GigaByte">
        <title>Genome assembly of the bearded iris, Iris pallida Lam.</title>
        <authorList>
            <person name="Bruccoleri R.E."/>
            <person name="Oakeley E.J."/>
            <person name="Faust A.M.E."/>
            <person name="Altorfer M."/>
            <person name="Dessus-Babus S."/>
            <person name="Burckhardt D."/>
            <person name="Oertli M."/>
            <person name="Naumann U."/>
            <person name="Petersen F."/>
            <person name="Wong J."/>
        </authorList>
    </citation>
    <scope>NUCLEOTIDE SEQUENCE</scope>
    <source>
        <strain evidence="3">GSM-AAB239-AS_SAM_17_03QT</strain>
    </source>
</reference>
<dbReference type="SMART" id="SM00463">
    <property type="entry name" value="SMR"/>
    <property type="match status" value="1"/>
</dbReference>
<dbReference type="InterPro" id="IPR053242">
    <property type="entry name" value="PAM2-like_domain"/>
</dbReference>
<feature type="region of interest" description="Disordered" evidence="1">
    <location>
        <begin position="335"/>
        <end position="356"/>
    </location>
</feature>
<gene>
    <name evidence="3" type="ORF">M6B38_315235</name>
</gene>
<dbReference type="CDD" id="cd14371">
    <property type="entry name" value="CUE_CID7_like"/>
    <property type="match status" value="1"/>
</dbReference>
<feature type="domain" description="Smr" evidence="2">
    <location>
        <begin position="474"/>
        <end position="554"/>
    </location>
</feature>
<dbReference type="AlphaFoldDB" id="A0AAX6HEC2"/>
<dbReference type="InterPro" id="IPR041806">
    <property type="entry name" value="CID5/6/7_CUE"/>
</dbReference>
<evidence type="ECO:0000256" key="1">
    <source>
        <dbReference type="SAM" id="MobiDB-lite"/>
    </source>
</evidence>
<keyword evidence="4" id="KW-1185">Reference proteome</keyword>
<dbReference type="PROSITE" id="PS50828">
    <property type="entry name" value="SMR"/>
    <property type="match status" value="1"/>
</dbReference>
<proteinExistence type="predicted"/>
<feature type="region of interest" description="Disordered" evidence="1">
    <location>
        <begin position="48"/>
        <end position="71"/>
    </location>
</feature>
<dbReference type="InterPro" id="IPR013899">
    <property type="entry name" value="DUF1771"/>
</dbReference>
<organism evidence="3 4">
    <name type="scientific">Iris pallida</name>
    <name type="common">Sweet iris</name>
    <dbReference type="NCBI Taxonomy" id="29817"/>
    <lineage>
        <taxon>Eukaryota</taxon>
        <taxon>Viridiplantae</taxon>
        <taxon>Streptophyta</taxon>
        <taxon>Embryophyta</taxon>
        <taxon>Tracheophyta</taxon>
        <taxon>Spermatophyta</taxon>
        <taxon>Magnoliopsida</taxon>
        <taxon>Liliopsida</taxon>
        <taxon>Asparagales</taxon>
        <taxon>Iridaceae</taxon>
        <taxon>Iridoideae</taxon>
        <taxon>Irideae</taxon>
        <taxon>Iris</taxon>
    </lineage>
</organism>
<name>A0AAX6HEC2_IRIPA</name>
<dbReference type="EMBL" id="JANAVB010010000">
    <property type="protein sequence ID" value="KAJ6839359.1"/>
    <property type="molecule type" value="Genomic_DNA"/>
</dbReference>
<feature type="compositionally biased region" description="Basic and acidic residues" evidence="1">
    <location>
        <begin position="337"/>
        <end position="346"/>
    </location>
</feature>
<accession>A0AAX6HEC2</accession>
<dbReference type="PANTHER" id="PTHR46651">
    <property type="entry name" value="POLYADENYLATE-BINDING PROTEIN-INTERACTING PROTEIN 7"/>
    <property type="match status" value="1"/>
</dbReference>
<dbReference type="InterPro" id="IPR002625">
    <property type="entry name" value="Smr_dom"/>
</dbReference>
<dbReference type="Pfam" id="PF07145">
    <property type="entry name" value="PAM2"/>
    <property type="match status" value="1"/>
</dbReference>
<dbReference type="Proteomes" id="UP001140949">
    <property type="component" value="Unassembled WGS sequence"/>
</dbReference>
<sequence length="554" mass="60696">MNLSGKLFSNNKDGKLNMPNKVSALNPNAAEFVPSASRLQFGNANGADVTRLDAPGPSKAVLDRTGSKISNNSDEEAHQFWWHQLPDDITPDFTSMGEELYTPGQLSLDSLSLHEKVEASRFPAFGKNQLFGTRQDVSSYGISNQNSGEKVGYPISTYMEDQSSNSIMKFSSTEWDKQFINGSDHVTNTKDDYHYNEDPTAGLLTDLISEYASLEDAGINPVDFLTSQFPGFSSESLADVYYANGCDLNSTIEILTQLELQVDASFNQNMNSKSSEAPSFNVLDFPALSAADTQNGMSKFNGGDLLQTSNSLRFSSISKGTTDFASAVRKLAAQDSAHQKYERSRPADGNIGSSKSSHVLASYSGHGKLDYGDKVRSSAAVRAAPVWLETGEAVGNMYTEMREDARDLARLRNVCFEQARQAYLIGNGALARELSRKGQLYNMQMKEAHGKARETIYRQRNPVGPGTRTQDPVIDLHGLHVSEAIHVLEHELRILRGTARSAGQRLQVMVCVGTGHHTKGARTPARLPVAVEQFLLEEGLHFTQPQPGLLRVVI</sequence>
<dbReference type="Pfam" id="PF08590">
    <property type="entry name" value="DUF1771"/>
    <property type="match status" value="1"/>
</dbReference>
<dbReference type="PANTHER" id="PTHR46651:SF1">
    <property type="entry name" value="SMALL MUTS RELATED FAMILY PROTEIN"/>
    <property type="match status" value="1"/>
</dbReference>
<evidence type="ECO:0000259" key="2">
    <source>
        <dbReference type="PROSITE" id="PS50828"/>
    </source>
</evidence>
<protein>
    <submittedName>
        <fullName evidence="3">Polyadenylate-binding protein-interacting protein 7-like</fullName>
    </submittedName>
</protein>